<dbReference type="PANTHER" id="PTHR48056">
    <property type="entry name" value="LRR RECEPTOR-LIKE SERINE/THREONINE-PROTEIN KINASE-RELATED"/>
    <property type="match status" value="1"/>
</dbReference>
<reference evidence="4" key="1">
    <citation type="journal article" date="2015" name="PLoS Genet.">
        <title>Genome Sequence and Transcriptome Analyses of Chrysochromulina tobin: Metabolic Tools for Enhanced Algal Fitness in the Prominent Order Prymnesiales (Haptophyceae).</title>
        <authorList>
            <person name="Hovde B.T."/>
            <person name="Deodato C.R."/>
            <person name="Hunsperger H.M."/>
            <person name="Ryken S.A."/>
            <person name="Yost W."/>
            <person name="Jha R.K."/>
            <person name="Patterson J."/>
            <person name="Monnat R.J. Jr."/>
            <person name="Barlow S.B."/>
            <person name="Starkenburg S.R."/>
            <person name="Cattolico R.A."/>
        </authorList>
    </citation>
    <scope>NUCLEOTIDE SEQUENCE</scope>
    <source>
        <strain evidence="4">CCMP291</strain>
    </source>
</reference>
<accession>A0A0M0JPL6</accession>
<dbReference type="AlphaFoldDB" id="A0A0M0JPL6"/>
<proteinExistence type="predicted"/>
<dbReference type="Gene3D" id="3.80.10.10">
    <property type="entry name" value="Ribonuclease Inhibitor"/>
    <property type="match status" value="1"/>
</dbReference>
<comment type="caution">
    <text evidence="3">The sequence shown here is derived from an EMBL/GenBank/DDBJ whole genome shotgun (WGS) entry which is preliminary data.</text>
</comment>
<dbReference type="SUPFAM" id="SSF52058">
    <property type="entry name" value="L domain-like"/>
    <property type="match status" value="1"/>
</dbReference>
<protein>
    <submittedName>
        <fullName evidence="3">Lrr-gtpase of the roco family</fullName>
    </submittedName>
</protein>
<dbReference type="InterPro" id="IPR050647">
    <property type="entry name" value="Plant_LRR-RLKs"/>
</dbReference>
<dbReference type="FunFam" id="3.80.10.10:FF:000041">
    <property type="entry name" value="LRR receptor-like serine/threonine-protein kinase ERECTA"/>
    <property type="match status" value="1"/>
</dbReference>
<evidence type="ECO:0000256" key="1">
    <source>
        <dbReference type="ARBA" id="ARBA00022614"/>
    </source>
</evidence>
<dbReference type="Proteomes" id="UP000037460">
    <property type="component" value="Unassembled WGS sequence"/>
</dbReference>
<name>A0A0M0JPL6_9EUKA</name>
<gene>
    <name evidence="3" type="ORF">Ctob_003364</name>
</gene>
<dbReference type="EMBL" id="JWZX01002559">
    <property type="protein sequence ID" value="KOO28514.1"/>
    <property type="molecule type" value="Genomic_DNA"/>
</dbReference>
<evidence type="ECO:0000256" key="2">
    <source>
        <dbReference type="ARBA" id="ARBA00022737"/>
    </source>
</evidence>
<evidence type="ECO:0000313" key="4">
    <source>
        <dbReference type="Proteomes" id="UP000037460"/>
    </source>
</evidence>
<keyword evidence="1" id="KW-0433">Leucine-rich repeat</keyword>
<dbReference type="InterPro" id="IPR001611">
    <property type="entry name" value="Leu-rich_rpt"/>
</dbReference>
<keyword evidence="4" id="KW-1185">Reference proteome</keyword>
<dbReference type="InterPro" id="IPR032675">
    <property type="entry name" value="LRR_dom_sf"/>
</dbReference>
<sequence>MRHSLRHLHLGSARLSGTIPTELGRLTELTSLKLDANRLSGTIPSELGLLRKLETLDLYDNPLQGDVPSELARLINIRLFYIPNQNLRPLRMHYCGQRLPNVGKYNYRIVREEFMRMATSICPEPLDTLGTFGTLAELSGDI</sequence>
<dbReference type="Pfam" id="PF00560">
    <property type="entry name" value="LRR_1"/>
    <property type="match status" value="3"/>
</dbReference>
<evidence type="ECO:0000313" key="3">
    <source>
        <dbReference type="EMBL" id="KOO28514.1"/>
    </source>
</evidence>
<keyword evidence="2" id="KW-0677">Repeat</keyword>
<dbReference type="OrthoDB" id="1394818at2759"/>
<organism evidence="3 4">
    <name type="scientific">Chrysochromulina tobinii</name>
    <dbReference type="NCBI Taxonomy" id="1460289"/>
    <lineage>
        <taxon>Eukaryota</taxon>
        <taxon>Haptista</taxon>
        <taxon>Haptophyta</taxon>
        <taxon>Prymnesiophyceae</taxon>
        <taxon>Prymnesiales</taxon>
        <taxon>Chrysochromulinaceae</taxon>
        <taxon>Chrysochromulina</taxon>
    </lineage>
</organism>